<dbReference type="Gene3D" id="1.20.58.300">
    <property type="entry name" value="FlgN-like"/>
    <property type="match status" value="1"/>
</dbReference>
<proteinExistence type="inferred from homology"/>
<sequence length="141" mass="15528">MVALVDLVQFQLDSANELEQVLSDETQAITQRISSQIESVALKKNELVERLKITDQRIAAHPDVTKLSDDDNLSAKVSDIQAIITRCQEINLVNGEALARAEMSFRKLNNLLQETNRKAGMTYNAGGKTQSISTLGTNIKA</sequence>
<dbReference type="KEGG" id="vih:AB0763_09700"/>
<accession>A0AB39HCU5</accession>
<dbReference type="GO" id="GO:0044780">
    <property type="term" value="P:bacterial-type flagellum assembly"/>
    <property type="evidence" value="ECO:0007669"/>
    <property type="project" value="InterPro"/>
</dbReference>
<keyword evidence="4" id="KW-0282">Flagellum</keyword>
<name>A0AB39HCU5_9VIBR</name>
<dbReference type="Pfam" id="PF05130">
    <property type="entry name" value="FlgN"/>
    <property type="match status" value="1"/>
</dbReference>
<comment type="function">
    <text evidence="1">Required for the efficient initiation of filament assembly.</text>
</comment>
<organism evidence="4">
    <name type="scientific">Vibrio sp. HB236076</name>
    <dbReference type="NCBI Taxonomy" id="3232307"/>
    <lineage>
        <taxon>Bacteria</taxon>
        <taxon>Pseudomonadati</taxon>
        <taxon>Pseudomonadota</taxon>
        <taxon>Gammaproteobacteria</taxon>
        <taxon>Vibrionales</taxon>
        <taxon>Vibrionaceae</taxon>
        <taxon>Vibrio</taxon>
    </lineage>
</organism>
<protein>
    <submittedName>
        <fullName evidence="4">Flagellar export chaperone FlgN</fullName>
    </submittedName>
</protein>
<keyword evidence="4" id="KW-0966">Cell projection</keyword>
<evidence type="ECO:0000256" key="2">
    <source>
        <dbReference type="ARBA" id="ARBA00007703"/>
    </source>
</evidence>
<dbReference type="SUPFAM" id="SSF140566">
    <property type="entry name" value="FlgN-like"/>
    <property type="match status" value="1"/>
</dbReference>
<dbReference type="InterPro" id="IPR007809">
    <property type="entry name" value="FlgN-like"/>
</dbReference>
<keyword evidence="4" id="KW-0969">Cilium</keyword>
<dbReference type="EMBL" id="CP162601">
    <property type="protein sequence ID" value="XDK24490.1"/>
    <property type="molecule type" value="Genomic_DNA"/>
</dbReference>
<dbReference type="RefSeq" id="WP_306100880.1">
    <property type="nucleotide sequence ID" value="NZ_CP162601.1"/>
</dbReference>
<gene>
    <name evidence="4" type="primary">flgN</name>
    <name evidence="4" type="ORF">AB0763_09700</name>
</gene>
<evidence type="ECO:0000256" key="1">
    <source>
        <dbReference type="ARBA" id="ARBA00002397"/>
    </source>
</evidence>
<keyword evidence="3" id="KW-1005">Bacterial flagellum biogenesis</keyword>
<evidence type="ECO:0000256" key="3">
    <source>
        <dbReference type="ARBA" id="ARBA00022795"/>
    </source>
</evidence>
<reference evidence="4" key="1">
    <citation type="submission" date="2024-07" db="EMBL/GenBank/DDBJ databases">
        <title>Genome Analysis of a Potential Novel Vibrio Species Secreting pH- and Thermo-stable Alginate Lyase and its Application in Producing Alginate Oligosaccharides.</title>
        <authorList>
            <person name="Huang H."/>
            <person name="Bao K."/>
        </authorList>
    </citation>
    <scope>NUCLEOTIDE SEQUENCE</scope>
    <source>
        <strain evidence="4">HB236076</strain>
    </source>
</reference>
<evidence type="ECO:0000313" key="4">
    <source>
        <dbReference type="EMBL" id="XDK24490.1"/>
    </source>
</evidence>
<dbReference type="InterPro" id="IPR036679">
    <property type="entry name" value="FlgN-like_sf"/>
</dbReference>
<dbReference type="AlphaFoldDB" id="A0AB39HCU5"/>
<comment type="similarity">
    <text evidence="2">Belongs to the FlgN family.</text>
</comment>